<dbReference type="Proteomes" id="UP000006875">
    <property type="component" value="Plasmid pILYOP01"/>
</dbReference>
<dbReference type="AlphaFoldDB" id="E3HDU9"/>
<organism evidence="1 2">
    <name type="scientific">Ilyobacter polytropus (strain ATCC 51220 / DSM 2926 / LMG 16218 / CuHBu1)</name>
    <dbReference type="NCBI Taxonomy" id="572544"/>
    <lineage>
        <taxon>Bacteria</taxon>
        <taxon>Fusobacteriati</taxon>
        <taxon>Fusobacteriota</taxon>
        <taxon>Fusobacteriia</taxon>
        <taxon>Fusobacteriales</taxon>
        <taxon>Fusobacteriaceae</taxon>
        <taxon>Ilyobacter</taxon>
    </lineage>
</organism>
<evidence type="ECO:0000313" key="2">
    <source>
        <dbReference type="Proteomes" id="UP000006875"/>
    </source>
</evidence>
<dbReference type="EMBL" id="CP002282">
    <property type="protein sequence ID" value="ADO84285.1"/>
    <property type="molecule type" value="Genomic_DNA"/>
</dbReference>
<accession>E3HDU9</accession>
<name>E3HDU9_ILYPC</name>
<dbReference type="PROSITE" id="PS51257">
    <property type="entry name" value="PROKAR_LIPOPROTEIN"/>
    <property type="match status" value="1"/>
</dbReference>
<evidence type="ECO:0000313" key="1">
    <source>
        <dbReference type="EMBL" id="ADO84285.1"/>
    </source>
</evidence>
<dbReference type="RefSeq" id="WP_013388944.1">
    <property type="nucleotide sequence ID" value="NC_014633.1"/>
</dbReference>
<sequence>MKKFLIFFSLLIFIGCETLDIPSKTPEKLPEVETEIKEEIKEEIKTEIEEEEPSKTYEIKNNEILFYSKEQKVIKRIDLIKRREEEFNDNEILFSTSPIPSSYEKILKNNTQIQRVSNSFGKNKLIKSSKVYLYGYLDNTILYEYDSLMRLSSEKYIDPQGKLYTKKSYNYNNNYRVIEKKIFDAKGAFLEEEVFSYTGGTLSKVTVLSGDGKILSTKNFIYDNSGTLKEERFISGKINTRLVYKKDSLGRVDRISEYSSGKYRGYYKLIYDSKERLTEKRFYSTDQAVVSREIYKY</sequence>
<proteinExistence type="predicted"/>
<keyword evidence="2" id="KW-1185">Reference proteome</keyword>
<geneLocation type="plasmid" evidence="1 2">
    <name>pILYOP01</name>
</geneLocation>
<protein>
    <submittedName>
        <fullName evidence="1">Uncharacterized protein</fullName>
    </submittedName>
</protein>
<keyword evidence="1" id="KW-0614">Plasmid</keyword>
<dbReference type="KEGG" id="ipo:Ilyop_2526"/>
<gene>
    <name evidence="1" type="ordered locus">Ilyop_2526</name>
</gene>
<reference evidence="1 2" key="1">
    <citation type="journal article" date="2010" name="Stand. Genomic Sci.">
        <title>Complete genome sequence of Ilyobacter polytropus type strain (CuHbu1).</title>
        <authorList>
            <person name="Sikorski J."/>
            <person name="Chertkov O."/>
            <person name="Lapidus A."/>
            <person name="Nolan M."/>
            <person name="Lucas S."/>
            <person name="Del Rio T.G."/>
            <person name="Tice H."/>
            <person name="Cheng J.F."/>
            <person name="Tapia R."/>
            <person name="Han C."/>
            <person name="Goodwin L."/>
            <person name="Pitluck S."/>
            <person name="Liolios K."/>
            <person name="Ivanova N."/>
            <person name="Mavromatis K."/>
            <person name="Mikhailova N."/>
            <person name="Pati A."/>
            <person name="Chen A."/>
            <person name="Palaniappan K."/>
            <person name="Land M."/>
            <person name="Hauser L."/>
            <person name="Chang Y.J."/>
            <person name="Jeffries C.D."/>
            <person name="Brambilla E."/>
            <person name="Yasawong M."/>
            <person name="Rohde M."/>
            <person name="Pukall R."/>
            <person name="Spring S."/>
            <person name="Goker M."/>
            <person name="Woyke T."/>
            <person name="Bristow J."/>
            <person name="Eisen J.A."/>
            <person name="Markowitz V."/>
            <person name="Hugenholtz P."/>
            <person name="Kyrpides N.C."/>
            <person name="Klenk H.P."/>
        </authorList>
    </citation>
    <scope>NUCLEOTIDE SEQUENCE [LARGE SCALE GENOMIC DNA]</scope>
    <source>
        <strain evidence="2">ATCC 51220 / DSM 2926 / LMG 16218 / CuHBu1</strain>
        <plasmid evidence="2">pILYOP01</plasmid>
    </source>
</reference>
<dbReference type="HOGENOM" id="CLU_936197_0_0_0"/>